<keyword evidence="3" id="KW-1003">Cell membrane</keyword>
<evidence type="ECO:0000259" key="13">
    <source>
        <dbReference type="Pfam" id="PF23598"/>
    </source>
</evidence>
<dbReference type="PANTHER" id="PTHR48063">
    <property type="entry name" value="LRR RECEPTOR-LIKE KINASE"/>
    <property type="match status" value="1"/>
</dbReference>
<dbReference type="InterPro" id="IPR046956">
    <property type="entry name" value="RLP23-like"/>
</dbReference>
<dbReference type="InterPro" id="IPR055414">
    <property type="entry name" value="LRR_R13L4/SHOC2-like"/>
</dbReference>
<organism evidence="14 15">
    <name type="scientific">Flemingia macrophylla</name>
    <dbReference type="NCBI Taxonomy" id="520843"/>
    <lineage>
        <taxon>Eukaryota</taxon>
        <taxon>Viridiplantae</taxon>
        <taxon>Streptophyta</taxon>
        <taxon>Embryophyta</taxon>
        <taxon>Tracheophyta</taxon>
        <taxon>Spermatophyta</taxon>
        <taxon>Magnoliopsida</taxon>
        <taxon>eudicotyledons</taxon>
        <taxon>Gunneridae</taxon>
        <taxon>Pentapetalae</taxon>
        <taxon>rosids</taxon>
        <taxon>fabids</taxon>
        <taxon>Fabales</taxon>
        <taxon>Fabaceae</taxon>
        <taxon>Papilionoideae</taxon>
        <taxon>50 kb inversion clade</taxon>
        <taxon>NPAAA clade</taxon>
        <taxon>indigoferoid/millettioid clade</taxon>
        <taxon>Phaseoleae</taxon>
        <taxon>Flemingia</taxon>
    </lineage>
</organism>
<keyword evidence="11" id="KW-0325">Glycoprotein</keyword>
<dbReference type="SUPFAM" id="SSF52058">
    <property type="entry name" value="L domain-like"/>
    <property type="match status" value="3"/>
</dbReference>
<feature type="domain" description="Disease resistance R13L4/SHOC-2-like LRR" evidence="13">
    <location>
        <begin position="99"/>
        <end position="239"/>
    </location>
</feature>
<evidence type="ECO:0000256" key="10">
    <source>
        <dbReference type="ARBA" id="ARBA00023170"/>
    </source>
</evidence>
<evidence type="ECO:0000256" key="5">
    <source>
        <dbReference type="ARBA" id="ARBA00022692"/>
    </source>
</evidence>
<evidence type="ECO:0000256" key="3">
    <source>
        <dbReference type="ARBA" id="ARBA00022475"/>
    </source>
</evidence>
<evidence type="ECO:0000256" key="2">
    <source>
        <dbReference type="ARBA" id="ARBA00009592"/>
    </source>
</evidence>
<gene>
    <name evidence="14" type="ORF">Fmac_016576</name>
</gene>
<keyword evidence="8" id="KW-1133">Transmembrane helix</keyword>
<dbReference type="Gene3D" id="3.80.10.10">
    <property type="entry name" value="Ribonuclease Inhibitor"/>
    <property type="match status" value="5"/>
</dbReference>
<dbReference type="InterPro" id="IPR001611">
    <property type="entry name" value="Leu-rich_rpt"/>
</dbReference>
<dbReference type="Proteomes" id="UP001603857">
    <property type="component" value="Unassembled WGS sequence"/>
</dbReference>
<dbReference type="FunFam" id="3.80.10.10:FF:000095">
    <property type="entry name" value="LRR receptor-like serine/threonine-protein kinase GSO1"/>
    <property type="match status" value="2"/>
</dbReference>
<evidence type="ECO:0000256" key="7">
    <source>
        <dbReference type="ARBA" id="ARBA00022737"/>
    </source>
</evidence>
<evidence type="ECO:0000256" key="1">
    <source>
        <dbReference type="ARBA" id="ARBA00004251"/>
    </source>
</evidence>
<evidence type="ECO:0000256" key="9">
    <source>
        <dbReference type="ARBA" id="ARBA00023136"/>
    </source>
</evidence>
<proteinExistence type="inferred from homology"/>
<evidence type="ECO:0000259" key="12">
    <source>
        <dbReference type="Pfam" id="PF08263"/>
    </source>
</evidence>
<dbReference type="PANTHER" id="PTHR48063:SF63">
    <property type="entry name" value="LEUCINE-RICH RECEPTOR-LIKE KINASE FAMILY PROTEIN"/>
    <property type="match status" value="1"/>
</dbReference>
<dbReference type="Pfam" id="PF08263">
    <property type="entry name" value="LRRNT_2"/>
    <property type="match status" value="1"/>
</dbReference>
<name>A0ABD1MHV5_9FABA</name>
<comment type="similarity">
    <text evidence="2">Belongs to the RLP family.</text>
</comment>
<evidence type="ECO:0000256" key="11">
    <source>
        <dbReference type="ARBA" id="ARBA00023180"/>
    </source>
</evidence>
<keyword evidence="5" id="KW-0812">Transmembrane</keyword>
<keyword evidence="9" id="KW-0472">Membrane</keyword>
<dbReference type="SMART" id="SM00369">
    <property type="entry name" value="LRR_TYP"/>
    <property type="match status" value="7"/>
</dbReference>
<sequence length="951" mass="105494">MLRFGVCRESVCIRSEKETLLKLKHNLTDPSNRLSSWNNATANSDCCQWAGVVCNNTTAHVVELHLNTAPPNLHDYEFNIEGYDKAEEAYSRSQFGGEISPSLADLKHLNYLDLSGNELLGQGTPIPAFLGTVTSLTHLNLSYSGFSGKIPPQIGNLSNLVYLDLRYAAEGTIPSVIGNLSNLCYLALRSNSVLGENVDWISRLSKLKYLDLVDANLSQSFHSLHTLQALPSLMHLHLSRSTLPLPHDSQPSLHNFKSLLTLEMSSFTISYVPKWIFGLTKLVSLQLRGNYIQGPIPDDIQNLTLLQTLDLSDNLFSSSIPDSLYSLRHLKFLNLKGNNLNGSISDALGNLTSLIGLDLSYSYQLEGKMPTSLGNICNLREIRFSHLKLNQQINEILQIFALCISHGIITLDVDRNPFESIGLLSNLSHISIADNQFQAAVKEDDLANLTSLTEFYASGNNFTLKVGPNWHLSSQLTRLHMREWHLGPNFPSWIQSQNKLEYLEMSNAGILDSIPTWFWEISSQASFVNLSHNHIHGDLGTTSRIPISILNVFLSTNHLSGKLPYLSNDVQRLDLSGNSFSGSIDDFLCKNQNKPMRLQFLNLASNNLSGEIPDCWRTWPFLVYVNLQSNRFVGNLPPSMSSLTELQALQFCNNLLSGIFPTILKKNVKLISLDLGQNNLSGTIPLWVGEKLKYMIILSIRSNKFSGHIPNIICGMSQLQVLDLAHNNLSGNIPNCLNRLSAMTSMERSTSPVIYCDPTNNTFGNASLFHPSEFDLVGMFILLKGRIDEYKSFLGLVTSIDLSNNKLSGEIRKEITELNGLIFLNFSRNQLIGQIPQSIGNMGSIISIDLSKNQLSGEIPPTISNLSFLSMLDLSYNHLKGKIPIGTQLQSFDASNFIGNNLCGPPLPVNCNSNGKSSDDHKGKASHKHGIMAPYREAARTSKHQCPEKIL</sequence>
<dbReference type="EMBL" id="JBGMDY010000005">
    <property type="protein sequence ID" value="KAL2335363.1"/>
    <property type="molecule type" value="Genomic_DNA"/>
</dbReference>
<evidence type="ECO:0000256" key="4">
    <source>
        <dbReference type="ARBA" id="ARBA00022614"/>
    </source>
</evidence>
<keyword evidence="10" id="KW-0675">Receptor</keyword>
<dbReference type="GO" id="GO:0005886">
    <property type="term" value="C:plasma membrane"/>
    <property type="evidence" value="ECO:0007669"/>
    <property type="project" value="UniProtKB-SubCell"/>
</dbReference>
<keyword evidence="6" id="KW-0732">Signal</keyword>
<evidence type="ECO:0000256" key="8">
    <source>
        <dbReference type="ARBA" id="ARBA00022989"/>
    </source>
</evidence>
<dbReference type="AlphaFoldDB" id="A0ABD1MHV5"/>
<dbReference type="Pfam" id="PF00560">
    <property type="entry name" value="LRR_1"/>
    <property type="match status" value="6"/>
</dbReference>
<evidence type="ECO:0000313" key="14">
    <source>
        <dbReference type="EMBL" id="KAL2335363.1"/>
    </source>
</evidence>
<accession>A0ABD1MHV5</accession>
<evidence type="ECO:0000313" key="15">
    <source>
        <dbReference type="Proteomes" id="UP001603857"/>
    </source>
</evidence>
<keyword evidence="7" id="KW-0677">Repeat</keyword>
<comment type="caution">
    <text evidence="14">The sequence shown here is derived from an EMBL/GenBank/DDBJ whole genome shotgun (WGS) entry which is preliminary data.</text>
</comment>
<keyword evidence="4" id="KW-0433">Leucine-rich repeat</keyword>
<keyword evidence="15" id="KW-1185">Reference proteome</keyword>
<dbReference type="PROSITE" id="PS51450">
    <property type="entry name" value="LRR"/>
    <property type="match status" value="1"/>
</dbReference>
<dbReference type="InterPro" id="IPR032675">
    <property type="entry name" value="LRR_dom_sf"/>
</dbReference>
<protein>
    <recommendedName>
        <fullName evidence="16">Leucine-rich repeat-containing N-terminal plant-type domain-containing protein</fullName>
    </recommendedName>
</protein>
<dbReference type="InterPro" id="IPR013210">
    <property type="entry name" value="LRR_N_plant-typ"/>
</dbReference>
<reference evidence="14 15" key="1">
    <citation type="submission" date="2024-08" db="EMBL/GenBank/DDBJ databases">
        <title>Insights into the chromosomal genome structure of Flemingia macrophylla.</title>
        <authorList>
            <person name="Ding Y."/>
            <person name="Zhao Y."/>
            <person name="Bi W."/>
            <person name="Wu M."/>
            <person name="Zhao G."/>
            <person name="Gong Y."/>
            <person name="Li W."/>
            <person name="Zhang P."/>
        </authorList>
    </citation>
    <scope>NUCLEOTIDE SEQUENCE [LARGE SCALE GENOMIC DNA]</scope>
    <source>
        <strain evidence="14">DYQJB</strain>
        <tissue evidence="14">Leaf</tissue>
    </source>
</reference>
<feature type="domain" description="Disease resistance R13L4/SHOC-2-like LRR" evidence="13">
    <location>
        <begin position="248"/>
        <end position="414"/>
    </location>
</feature>
<dbReference type="InterPro" id="IPR003591">
    <property type="entry name" value="Leu-rich_rpt_typical-subtyp"/>
</dbReference>
<dbReference type="Pfam" id="PF23598">
    <property type="entry name" value="LRR_14"/>
    <property type="match status" value="2"/>
</dbReference>
<comment type="subcellular location">
    <subcellularLocation>
        <location evidence="1">Cell membrane</location>
        <topology evidence="1">Single-pass type I membrane protein</topology>
    </subcellularLocation>
</comment>
<feature type="domain" description="Leucine-rich repeat-containing N-terminal plant-type" evidence="12">
    <location>
        <begin position="15"/>
        <end position="55"/>
    </location>
</feature>
<dbReference type="FunFam" id="3.80.10.10:FF:000111">
    <property type="entry name" value="LRR receptor-like serine/threonine-protein kinase ERECTA"/>
    <property type="match status" value="1"/>
</dbReference>
<evidence type="ECO:0000256" key="6">
    <source>
        <dbReference type="ARBA" id="ARBA00022729"/>
    </source>
</evidence>
<evidence type="ECO:0008006" key="16">
    <source>
        <dbReference type="Google" id="ProtNLM"/>
    </source>
</evidence>